<reference evidence="1 2" key="1">
    <citation type="journal article" date="2019" name="Nat. Ecol. Evol.">
        <title>Megaphylogeny resolves global patterns of mushroom evolution.</title>
        <authorList>
            <person name="Varga T."/>
            <person name="Krizsan K."/>
            <person name="Foldi C."/>
            <person name="Dima B."/>
            <person name="Sanchez-Garcia M."/>
            <person name="Sanchez-Ramirez S."/>
            <person name="Szollosi G.J."/>
            <person name="Szarkandi J.G."/>
            <person name="Papp V."/>
            <person name="Albert L."/>
            <person name="Andreopoulos W."/>
            <person name="Angelini C."/>
            <person name="Antonin V."/>
            <person name="Barry K.W."/>
            <person name="Bougher N.L."/>
            <person name="Buchanan P."/>
            <person name="Buyck B."/>
            <person name="Bense V."/>
            <person name="Catcheside P."/>
            <person name="Chovatia M."/>
            <person name="Cooper J."/>
            <person name="Damon W."/>
            <person name="Desjardin D."/>
            <person name="Finy P."/>
            <person name="Geml J."/>
            <person name="Haridas S."/>
            <person name="Hughes K."/>
            <person name="Justo A."/>
            <person name="Karasinski D."/>
            <person name="Kautmanova I."/>
            <person name="Kiss B."/>
            <person name="Kocsube S."/>
            <person name="Kotiranta H."/>
            <person name="LaButti K.M."/>
            <person name="Lechner B.E."/>
            <person name="Liimatainen K."/>
            <person name="Lipzen A."/>
            <person name="Lukacs Z."/>
            <person name="Mihaltcheva S."/>
            <person name="Morgado L.N."/>
            <person name="Niskanen T."/>
            <person name="Noordeloos M.E."/>
            <person name="Ohm R.A."/>
            <person name="Ortiz-Santana B."/>
            <person name="Ovrebo C."/>
            <person name="Racz N."/>
            <person name="Riley R."/>
            <person name="Savchenko A."/>
            <person name="Shiryaev A."/>
            <person name="Soop K."/>
            <person name="Spirin V."/>
            <person name="Szebenyi C."/>
            <person name="Tomsovsky M."/>
            <person name="Tulloss R.E."/>
            <person name="Uehling J."/>
            <person name="Grigoriev I.V."/>
            <person name="Vagvolgyi C."/>
            <person name="Papp T."/>
            <person name="Martin F.M."/>
            <person name="Miettinen O."/>
            <person name="Hibbett D.S."/>
            <person name="Nagy L.G."/>
        </authorList>
    </citation>
    <scope>NUCLEOTIDE SEQUENCE [LARGE SCALE GENOMIC DNA]</scope>
    <source>
        <strain evidence="1 2">CBS 962.96</strain>
    </source>
</reference>
<dbReference type="AlphaFoldDB" id="A0A4S8MDH7"/>
<keyword evidence="2" id="KW-1185">Reference proteome</keyword>
<protein>
    <submittedName>
        <fullName evidence="1">Uncharacterized protein</fullName>
    </submittedName>
</protein>
<sequence length="122" mass="13912">MTASFLDHLQILHINPAVAVGRTGCLRPNSEACSEQCCCYFGKEYFDAAKRRIQASIKKDSNGDSYDRTVLTWVKIYVGGERVVEKREDIEDGIVKKKSKWPILRSAKRLFVISTSSRLRKK</sequence>
<evidence type="ECO:0000313" key="2">
    <source>
        <dbReference type="Proteomes" id="UP000297245"/>
    </source>
</evidence>
<gene>
    <name evidence="1" type="ORF">K435DRAFT_776501</name>
</gene>
<evidence type="ECO:0000313" key="1">
    <source>
        <dbReference type="EMBL" id="THV00580.1"/>
    </source>
</evidence>
<organism evidence="1 2">
    <name type="scientific">Dendrothele bispora (strain CBS 962.96)</name>
    <dbReference type="NCBI Taxonomy" id="1314807"/>
    <lineage>
        <taxon>Eukaryota</taxon>
        <taxon>Fungi</taxon>
        <taxon>Dikarya</taxon>
        <taxon>Basidiomycota</taxon>
        <taxon>Agaricomycotina</taxon>
        <taxon>Agaricomycetes</taxon>
        <taxon>Agaricomycetidae</taxon>
        <taxon>Agaricales</taxon>
        <taxon>Agaricales incertae sedis</taxon>
        <taxon>Dendrothele</taxon>
    </lineage>
</organism>
<dbReference type="EMBL" id="ML179102">
    <property type="protein sequence ID" value="THV00580.1"/>
    <property type="molecule type" value="Genomic_DNA"/>
</dbReference>
<name>A0A4S8MDH7_DENBC</name>
<dbReference type="Proteomes" id="UP000297245">
    <property type="component" value="Unassembled WGS sequence"/>
</dbReference>
<proteinExistence type="predicted"/>
<accession>A0A4S8MDH7</accession>